<dbReference type="KEGG" id="dpd:Deipe_2937"/>
<proteinExistence type="predicted"/>
<reference evidence="2" key="1">
    <citation type="submission" date="2012-03" db="EMBL/GenBank/DDBJ databases">
        <title>Complete sequence of chromosome of Deinococcus peraridilitoris DSM 19664.</title>
        <authorList>
            <person name="Lucas S."/>
            <person name="Copeland A."/>
            <person name="Lapidus A."/>
            <person name="Glavina del Rio T."/>
            <person name="Dalin E."/>
            <person name="Tice H."/>
            <person name="Bruce D."/>
            <person name="Goodwin L."/>
            <person name="Pitluck S."/>
            <person name="Peters L."/>
            <person name="Mikhailova N."/>
            <person name="Lu M."/>
            <person name="Kyrpides N."/>
            <person name="Mavromatis K."/>
            <person name="Ivanova N."/>
            <person name="Brettin T."/>
            <person name="Detter J.C."/>
            <person name="Han C."/>
            <person name="Larimer F."/>
            <person name="Land M."/>
            <person name="Hauser L."/>
            <person name="Markowitz V."/>
            <person name="Cheng J.-F."/>
            <person name="Hugenholtz P."/>
            <person name="Woyke T."/>
            <person name="Wu D."/>
            <person name="Pukall R."/>
            <person name="Steenblock K."/>
            <person name="Brambilla E."/>
            <person name="Klenk H.-P."/>
            <person name="Eisen J.A."/>
        </authorList>
    </citation>
    <scope>NUCLEOTIDE SEQUENCE [LARGE SCALE GENOMIC DNA]</scope>
    <source>
        <strain evidence="2">DSM 19664 / LMG 22246 / CIP 109416 / KR-200</strain>
    </source>
</reference>
<dbReference type="eggNOG" id="ENOG5032T0I">
    <property type="taxonomic scope" value="Bacteria"/>
</dbReference>
<evidence type="ECO:0000313" key="2">
    <source>
        <dbReference type="Proteomes" id="UP000010467"/>
    </source>
</evidence>
<accession>L0A4M8</accession>
<evidence type="ECO:0000313" key="1">
    <source>
        <dbReference type="EMBL" id="AFZ68394.1"/>
    </source>
</evidence>
<gene>
    <name evidence="1" type="ordered locus">Deipe_2937</name>
</gene>
<organism evidence="1 2">
    <name type="scientific">Deinococcus peraridilitoris (strain DSM 19664 / LMG 22246 / CIP 109416 / KR-200)</name>
    <dbReference type="NCBI Taxonomy" id="937777"/>
    <lineage>
        <taxon>Bacteria</taxon>
        <taxon>Thermotogati</taxon>
        <taxon>Deinococcota</taxon>
        <taxon>Deinococci</taxon>
        <taxon>Deinococcales</taxon>
        <taxon>Deinococcaceae</taxon>
        <taxon>Deinococcus</taxon>
    </lineage>
</organism>
<dbReference type="AlphaFoldDB" id="L0A4M8"/>
<dbReference type="EMBL" id="CP003382">
    <property type="protein sequence ID" value="AFZ68394.1"/>
    <property type="molecule type" value="Genomic_DNA"/>
</dbReference>
<sequence>MFFRRKPPANPYVKQDDANTYRVRIKTRLHGDTVELRFTKSAHIGVSDDGGYVFRKQFVSDRHFDRGEVTVQFDSRYNVTGSDIEGGELIPVASWS</sequence>
<dbReference type="HOGENOM" id="CLU_182110_0_0_0"/>
<dbReference type="OrthoDB" id="69154at2"/>
<name>L0A4M8_DEIPD</name>
<dbReference type="RefSeq" id="WP_015236696.1">
    <property type="nucleotide sequence ID" value="NC_019793.1"/>
</dbReference>
<dbReference type="Proteomes" id="UP000010467">
    <property type="component" value="Chromosome"/>
</dbReference>
<protein>
    <submittedName>
        <fullName evidence="1">Uncharacterized protein</fullName>
    </submittedName>
</protein>
<dbReference type="PATRIC" id="fig|937777.3.peg.2955"/>
<keyword evidence="2" id="KW-1185">Reference proteome</keyword>